<dbReference type="AlphaFoldDB" id="A0A4R6ABI1"/>
<dbReference type="PROSITE" id="PS50887">
    <property type="entry name" value="GGDEF"/>
    <property type="match status" value="1"/>
</dbReference>
<dbReference type="RefSeq" id="WP_133396688.1">
    <property type="nucleotide sequence ID" value="NZ_SNAA01000008.1"/>
</dbReference>
<evidence type="ECO:0000313" key="3">
    <source>
        <dbReference type="Proteomes" id="UP000295701"/>
    </source>
</evidence>
<protein>
    <submittedName>
        <fullName evidence="2">GGDEF domain-containing protein</fullName>
    </submittedName>
</protein>
<organism evidence="2 3">
    <name type="scientific">Palleronia sediminis</name>
    <dbReference type="NCBI Taxonomy" id="2547833"/>
    <lineage>
        <taxon>Bacteria</taxon>
        <taxon>Pseudomonadati</taxon>
        <taxon>Pseudomonadota</taxon>
        <taxon>Alphaproteobacteria</taxon>
        <taxon>Rhodobacterales</taxon>
        <taxon>Roseobacteraceae</taxon>
        <taxon>Palleronia</taxon>
    </lineage>
</organism>
<sequence>MTVLDRAARDTLMPMHVLADPDGRILSTGPTLARIAGEMQLAGRDLLSVLPVSRPAGIVSAADLRAASGRLLWLRLGLGGPELRGVVVETGEGGMLLDLALSLPALSGIDALGLSADDFAPTDRTPDTLYLLEAKSLLSSEAARLIARIEDARVTAEAQAGTDPLTSLRNRRGLDAVLARLREGAAPFAVTMLDLDGFKAVNDRLGHAAGDALLVETASRLLGVTRGDDIVARTGGDEFVVVFPDLAARDTLADIAARIIAALELPVVLGDDRARISASLGTALSTDYVLPDPARMIADADRALYAAKEGGRARHVFHTPRHGRSARKPVEGPDG</sequence>
<dbReference type="PANTHER" id="PTHR46663">
    <property type="entry name" value="DIGUANYLATE CYCLASE DGCT-RELATED"/>
    <property type="match status" value="1"/>
</dbReference>
<evidence type="ECO:0000313" key="2">
    <source>
        <dbReference type="EMBL" id="TDL79678.1"/>
    </source>
</evidence>
<proteinExistence type="predicted"/>
<gene>
    <name evidence="2" type="ORF">E2L08_08715</name>
</gene>
<dbReference type="Pfam" id="PF00990">
    <property type="entry name" value="GGDEF"/>
    <property type="match status" value="1"/>
</dbReference>
<name>A0A4R6ABI1_9RHOB</name>
<dbReference type="Proteomes" id="UP000295701">
    <property type="component" value="Unassembled WGS sequence"/>
</dbReference>
<feature type="domain" description="GGDEF" evidence="1">
    <location>
        <begin position="186"/>
        <end position="320"/>
    </location>
</feature>
<comment type="caution">
    <text evidence="2">The sequence shown here is derived from an EMBL/GenBank/DDBJ whole genome shotgun (WGS) entry which is preliminary data.</text>
</comment>
<dbReference type="EMBL" id="SNAA01000008">
    <property type="protein sequence ID" value="TDL79678.1"/>
    <property type="molecule type" value="Genomic_DNA"/>
</dbReference>
<dbReference type="SMART" id="SM00267">
    <property type="entry name" value="GGDEF"/>
    <property type="match status" value="1"/>
</dbReference>
<dbReference type="SUPFAM" id="SSF55073">
    <property type="entry name" value="Nucleotide cyclase"/>
    <property type="match status" value="1"/>
</dbReference>
<reference evidence="2 3" key="1">
    <citation type="submission" date="2019-03" db="EMBL/GenBank/DDBJ databases">
        <title>Primorskyibacter sp. SS33 isolated from sediments.</title>
        <authorList>
            <person name="Xunke S."/>
        </authorList>
    </citation>
    <scope>NUCLEOTIDE SEQUENCE [LARGE SCALE GENOMIC DNA]</scope>
    <source>
        <strain evidence="2 3">SS33</strain>
    </source>
</reference>
<evidence type="ECO:0000259" key="1">
    <source>
        <dbReference type="PROSITE" id="PS50887"/>
    </source>
</evidence>
<dbReference type="CDD" id="cd01949">
    <property type="entry name" value="GGDEF"/>
    <property type="match status" value="1"/>
</dbReference>
<keyword evidence="3" id="KW-1185">Reference proteome</keyword>
<accession>A0A4R6ABI1</accession>
<dbReference type="InterPro" id="IPR029787">
    <property type="entry name" value="Nucleotide_cyclase"/>
</dbReference>
<dbReference type="OrthoDB" id="9812260at2"/>
<dbReference type="InterPro" id="IPR000160">
    <property type="entry name" value="GGDEF_dom"/>
</dbReference>
<dbReference type="InterPro" id="IPR052163">
    <property type="entry name" value="DGC-Regulatory_Protein"/>
</dbReference>
<dbReference type="Gene3D" id="3.30.70.270">
    <property type="match status" value="1"/>
</dbReference>
<dbReference type="PANTHER" id="PTHR46663:SF4">
    <property type="entry name" value="DIGUANYLATE CYCLASE DGCT-RELATED"/>
    <property type="match status" value="1"/>
</dbReference>
<dbReference type="NCBIfam" id="TIGR00254">
    <property type="entry name" value="GGDEF"/>
    <property type="match status" value="1"/>
</dbReference>
<dbReference type="InterPro" id="IPR043128">
    <property type="entry name" value="Rev_trsase/Diguanyl_cyclase"/>
</dbReference>